<dbReference type="Proteomes" id="UP000190286">
    <property type="component" value="Unassembled WGS sequence"/>
</dbReference>
<feature type="region of interest" description="Disordered" evidence="1">
    <location>
        <begin position="53"/>
        <end position="254"/>
    </location>
</feature>
<keyword evidence="3" id="KW-1185">Reference proteome</keyword>
<feature type="compositionally biased region" description="Basic and acidic residues" evidence="1">
    <location>
        <begin position="224"/>
        <end position="233"/>
    </location>
</feature>
<feature type="compositionally biased region" description="Polar residues" evidence="1">
    <location>
        <begin position="124"/>
        <end position="146"/>
    </location>
</feature>
<feature type="compositionally biased region" description="Polar residues" evidence="1">
    <location>
        <begin position="239"/>
        <end position="254"/>
    </location>
</feature>
<dbReference type="EMBL" id="FUYF01000001">
    <property type="protein sequence ID" value="SKA72906.1"/>
    <property type="molecule type" value="Genomic_DNA"/>
</dbReference>
<feature type="compositionally biased region" description="Low complexity" evidence="1">
    <location>
        <begin position="147"/>
        <end position="160"/>
    </location>
</feature>
<reference evidence="2 3" key="1">
    <citation type="submission" date="2017-02" db="EMBL/GenBank/DDBJ databases">
        <authorList>
            <person name="Peterson S.W."/>
        </authorList>
    </citation>
    <scope>NUCLEOTIDE SEQUENCE [LARGE SCALE GENOMIC DNA]</scope>
    <source>
        <strain evidence="2 3">ATCC 27749</strain>
    </source>
</reference>
<feature type="compositionally biased region" description="Polar residues" evidence="1">
    <location>
        <begin position="1"/>
        <end position="17"/>
    </location>
</feature>
<proteinExistence type="predicted"/>
<accession>A0A1T4W6N6</accession>
<feature type="compositionally biased region" description="Polar residues" evidence="1">
    <location>
        <begin position="57"/>
        <end position="79"/>
    </location>
</feature>
<dbReference type="AlphaFoldDB" id="A0A1T4W6N6"/>
<feature type="region of interest" description="Disordered" evidence="1">
    <location>
        <begin position="1"/>
        <end position="20"/>
    </location>
</feature>
<name>A0A1T4W6N6_9FIRM</name>
<feature type="compositionally biased region" description="Polar residues" evidence="1">
    <location>
        <begin position="161"/>
        <end position="173"/>
    </location>
</feature>
<organism evidence="2 3">
    <name type="scientific">Gemmiger formicilis</name>
    <dbReference type="NCBI Taxonomy" id="745368"/>
    <lineage>
        <taxon>Bacteria</taxon>
        <taxon>Bacillati</taxon>
        <taxon>Bacillota</taxon>
        <taxon>Clostridia</taxon>
        <taxon>Eubacteriales</taxon>
        <taxon>Gemmiger</taxon>
    </lineage>
</organism>
<gene>
    <name evidence="2" type="ORF">SAMN02745178_00033</name>
</gene>
<dbReference type="GeneID" id="93336531"/>
<evidence type="ECO:0000256" key="1">
    <source>
        <dbReference type="SAM" id="MobiDB-lite"/>
    </source>
</evidence>
<feature type="compositionally biased region" description="Basic and acidic residues" evidence="1">
    <location>
        <begin position="180"/>
        <end position="206"/>
    </location>
</feature>
<sequence length="254" mass="27500">MTPRTDTPHTQVSQGNINAYKHADSVTLEIDTPAHYLTTHSEDTTPNTRAHVAKSKINPNTKLAKQATTNSTKSTTDASKNIHAHIANPEETAAPSNLPDNPDNEQRDTDSIPKPHANVHTRGKTASNTRNATDTTYHNNAHGTTTNKNAASNSDPNAANTPDSGRNITTHQRPITPHADIPKEPAATKHNVEPHHPSHEAREPKKAAAHQCAPSAPNTIKSRNPAERTKPDDPAPITHRTQNETSSSEAKNRQ</sequence>
<protein>
    <submittedName>
        <fullName evidence="2">Uncharacterized protein</fullName>
    </submittedName>
</protein>
<evidence type="ECO:0000313" key="3">
    <source>
        <dbReference type="Proteomes" id="UP000190286"/>
    </source>
</evidence>
<feature type="compositionally biased region" description="Basic and acidic residues" evidence="1">
    <location>
        <begin position="104"/>
        <end position="113"/>
    </location>
</feature>
<evidence type="ECO:0000313" key="2">
    <source>
        <dbReference type="EMBL" id="SKA72906.1"/>
    </source>
</evidence>
<dbReference type="RefSeq" id="WP_078783058.1">
    <property type="nucleotide sequence ID" value="NZ_FUYF01000001.1"/>
</dbReference>